<feature type="non-terminal residue" evidence="1">
    <location>
        <position position="1"/>
    </location>
</feature>
<reference evidence="1" key="1">
    <citation type="journal article" date="2014" name="Front. Microbiol.">
        <title>High frequency of phylogenetically diverse reductive dehalogenase-homologous genes in deep subseafloor sedimentary metagenomes.</title>
        <authorList>
            <person name="Kawai M."/>
            <person name="Futagami T."/>
            <person name="Toyoda A."/>
            <person name="Takaki Y."/>
            <person name="Nishi S."/>
            <person name="Hori S."/>
            <person name="Arai W."/>
            <person name="Tsubouchi T."/>
            <person name="Morono Y."/>
            <person name="Uchiyama I."/>
            <person name="Ito T."/>
            <person name="Fujiyama A."/>
            <person name="Inagaki F."/>
            <person name="Takami H."/>
        </authorList>
    </citation>
    <scope>NUCLEOTIDE SEQUENCE</scope>
    <source>
        <strain evidence="1">Expedition CK06-06</strain>
    </source>
</reference>
<comment type="caution">
    <text evidence="1">The sequence shown here is derived from an EMBL/GenBank/DDBJ whole genome shotgun (WGS) entry which is preliminary data.</text>
</comment>
<organism evidence="1">
    <name type="scientific">marine sediment metagenome</name>
    <dbReference type="NCBI Taxonomy" id="412755"/>
    <lineage>
        <taxon>unclassified sequences</taxon>
        <taxon>metagenomes</taxon>
        <taxon>ecological metagenomes</taxon>
    </lineage>
</organism>
<dbReference type="AlphaFoldDB" id="X1DRN5"/>
<proteinExistence type="predicted"/>
<feature type="non-terminal residue" evidence="1">
    <location>
        <position position="78"/>
    </location>
</feature>
<name>X1DRN5_9ZZZZ</name>
<gene>
    <name evidence="1" type="ORF">S01H4_66355</name>
</gene>
<protein>
    <submittedName>
        <fullName evidence="1">Uncharacterized protein</fullName>
    </submittedName>
</protein>
<dbReference type="EMBL" id="BART01041060">
    <property type="protein sequence ID" value="GAH22837.1"/>
    <property type="molecule type" value="Genomic_DNA"/>
</dbReference>
<evidence type="ECO:0000313" key="1">
    <source>
        <dbReference type="EMBL" id="GAH22837.1"/>
    </source>
</evidence>
<accession>X1DRN5</accession>
<sequence length="78" mass="8601">GKKGAVTITRQKFRRPTRPKRPEVFEEEPLTRAGDFLREPTKLDVRLPEVDIVVGVLGKVKPRVVPVVSQKVSGGVGV</sequence>